<dbReference type="SUPFAM" id="SSF53098">
    <property type="entry name" value="Ribonuclease H-like"/>
    <property type="match status" value="1"/>
</dbReference>
<proteinExistence type="predicted"/>
<dbReference type="GO" id="GO:0016787">
    <property type="term" value="F:hydrolase activity"/>
    <property type="evidence" value="ECO:0007669"/>
    <property type="project" value="UniProtKB-KW"/>
</dbReference>
<dbReference type="InterPro" id="IPR013103">
    <property type="entry name" value="RVT_2"/>
</dbReference>
<organism evidence="5 6">
    <name type="scientific">Cuscuta europaea</name>
    <name type="common">European dodder</name>
    <dbReference type="NCBI Taxonomy" id="41803"/>
    <lineage>
        <taxon>Eukaryota</taxon>
        <taxon>Viridiplantae</taxon>
        <taxon>Streptophyta</taxon>
        <taxon>Embryophyta</taxon>
        <taxon>Tracheophyta</taxon>
        <taxon>Spermatophyta</taxon>
        <taxon>Magnoliopsida</taxon>
        <taxon>eudicotyledons</taxon>
        <taxon>Gunneridae</taxon>
        <taxon>Pentapetalae</taxon>
        <taxon>asterids</taxon>
        <taxon>lamiids</taxon>
        <taxon>Solanales</taxon>
        <taxon>Convolvulaceae</taxon>
        <taxon>Cuscuteae</taxon>
        <taxon>Cuscuta</taxon>
        <taxon>Cuscuta subgen. Cuscuta</taxon>
    </lineage>
</organism>
<reference evidence="5" key="1">
    <citation type="submission" date="2022-07" db="EMBL/GenBank/DDBJ databases">
        <authorList>
            <person name="Macas J."/>
            <person name="Novak P."/>
            <person name="Neumann P."/>
        </authorList>
    </citation>
    <scope>NUCLEOTIDE SEQUENCE</scope>
</reference>
<dbReference type="InterPro" id="IPR043502">
    <property type="entry name" value="DNA/RNA_pol_sf"/>
</dbReference>
<dbReference type="Gene3D" id="3.30.420.10">
    <property type="entry name" value="Ribonuclease H-like superfamily/Ribonuclease H"/>
    <property type="match status" value="1"/>
</dbReference>
<dbReference type="AlphaFoldDB" id="A0A9P0ZIP3"/>
<keyword evidence="6" id="KW-1185">Reference proteome</keyword>
<evidence type="ECO:0000256" key="3">
    <source>
        <dbReference type="SAM" id="MobiDB-lite"/>
    </source>
</evidence>
<feature type="compositionally biased region" description="Pro residues" evidence="3">
    <location>
        <begin position="392"/>
        <end position="403"/>
    </location>
</feature>
<accession>A0A9P0ZIP3</accession>
<dbReference type="GO" id="GO:0003676">
    <property type="term" value="F:nucleic acid binding"/>
    <property type="evidence" value="ECO:0007669"/>
    <property type="project" value="InterPro"/>
</dbReference>
<dbReference type="GO" id="GO:0015074">
    <property type="term" value="P:DNA integration"/>
    <property type="evidence" value="ECO:0007669"/>
    <property type="project" value="InterPro"/>
</dbReference>
<dbReference type="InterPro" id="IPR036397">
    <property type="entry name" value="RNaseH_sf"/>
</dbReference>
<sequence>MACTTLMHCLSPNLHKKLLPQSQRIPTLFGFTTSALASPGTMFPSLFSSIDVSTFQCDVCELVKQSRVSFSRSNTISCSPFDIIQSDVWGPAPIANISGARWYVTFIDDCTRFMWVFLLKNKSEVSSIIPNFCNMIHNQFSVTIKRFRTNNALEYLNQTVSSYFLSKGIVHESSCPYTPQQNGTAERKNRHLLEISRALLFQSNMPKHYWGEATLTACHLINKIPSRVLQNKSPLESLLHFFPQTRISSDLDLRVFGCTAFVHIPPPHRGKLDPRSIKCIFLGYSPTQKGYKCYNPTTRKTYTSADVTFNEDTPFYTPTSQPVSQDTPHPSPLPTYTITSSPPHTISYPPKPLSPDIPSPPPPPPHDHPSPSLDLSATSPTSQQSSTSPEPQSNPPPDHPIPTPTKSTTHDPSSPLPVTKVYSRKNRFTPLLTQDQLADPGNVYSSPPPSPPIALRKGVRQCTKTPQYPLANFVTIDNFSPSHALFVQRLNEILIPNSVSEALGKKEWRDAMQEEIRALEKNHTWDIVTKPPGRHVVGCMWIFTVKYKVDGSLERYKARLVAKGYTQTYVIDYQETFAPVSKLNIVCILLSLASHFDWPLLQFDVKNAFLHGDLHDEIYMYIPPGFNKTSTSTSTHVCHLKKAIYGLKQSPRAWFDRFTQVVLADGYSQSQGDHTLFYKHSRPNGVTIRLVYVDDIIVTGNDPDEKQRLEGQLKSKFEMKSLGPLKYFLGIEVARSSEGIFISQQKYITDLLNETGKSACRPVNAPMDPNRKLGLATDEPKVDSSMYQRLCGKFIYLSHTRPGIAYAVSVLSQFMHDPRKPHLEAAYRVLHYLKGSPGQGIIFRTGDNYQSKPSLMQIMVAPSLTAGQLLVSVFPS</sequence>
<keyword evidence="2" id="KW-0378">Hydrolase</keyword>
<name>A0A9P0ZIP3_CUSEU</name>
<evidence type="ECO:0000259" key="4">
    <source>
        <dbReference type="PROSITE" id="PS50994"/>
    </source>
</evidence>
<dbReference type="InterPro" id="IPR001584">
    <property type="entry name" value="Integrase_cat-core"/>
</dbReference>
<dbReference type="EMBL" id="CAMAPE010000041">
    <property type="protein sequence ID" value="CAH9102795.1"/>
    <property type="molecule type" value="Genomic_DNA"/>
</dbReference>
<dbReference type="InterPro" id="IPR039537">
    <property type="entry name" value="Retrotran_Ty1/copia-like"/>
</dbReference>
<feature type="compositionally biased region" description="Pro residues" evidence="3">
    <location>
        <begin position="349"/>
        <end position="364"/>
    </location>
</feature>
<comment type="caution">
    <text evidence="5">The sequence shown here is derived from an EMBL/GenBank/DDBJ whole genome shotgun (WGS) entry which is preliminary data.</text>
</comment>
<feature type="region of interest" description="Disordered" evidence="3">
    <location>
        <begin position="313"/>
        <end position="419"/>
    </location>
</feature>
<dbReference type="PROSITE" id="PS50994">
    <property type="entry name" value="INTEGRASE"/>
    <property type="match status" value="1"/>
</dbReference>
<dbReference type="OrthoDB" id="985788at2759"/>
<gene>
    <name evidence="5" type="ORF">CEURO_LOCUS15919</name>
</gene>
<feature type="compositionally biased region" description="Polar residues" evidence="3">
    <location>
        <begin position="313"/>
        <end position="344"/>
    </location>
</feature>
<dbReference type="InterPro" id="IPR012337">
    <property type="entry name" value="RNaseH-like_sf"/>
</dbReference>
<protein>
    <recommendedName>
        <fullName evidence="4">Integrase catalytic domain-containing protein</fullName>
    </recommendedName>
</protein>
<feature type="domain" description="Integrase catalytic" evidence="4">
    <location>
        <begin position="76"/>
        <end position="242"/>
    </location>
</feature>
<dbReference type="SUPFAM" id="SSF56672">
    <property type="entry name" value="DNA/RNA polymerases"/>
    <property type="match status" value="1"/>
</dbReference>
<dbReference type="Pfam" id="PF25597">
    <property type="entry name" value="SH3_retrovirus"/>
    <property type="match status" value="1"/>
</dbReference>
<dbReference type="Proteomes" id="UP001152484">
    <property type="component" value="Unassembled WGS sequence"/>
</dbReference>
<evidence type="ECO:0000256" key="1">
    <source>
        <dbReference type="ARBA" id="ARBA00022723"/>
    </source>
</evidence>
<keyword evidence="1" id="KW-0479">Metal-binding</keyword>
<dbReference type="Pfam" id="PF07727">
    <property type="entry name" value="RVT_2"/>
    <property type="match status" value="1"/>
</dbReference>
<evidence type="ECO:0000313" key="6">
    <source>
        <dbReference type="Proteomes" id="UP001152484"/>
    </source>
</evidence>
<evidence type="ECO:0000313" key="5">
    <source>
        <dbReference type="EMBL" id="CAH9102795.1"/>
    </source>
</evidence>
<evidence type="ECO:0000256" key="2">
    <source>
        <dbReference type="ARBA" id="ARBA00022801"/>
    </source>
</evidence>
<dbReference type="GO" id="GO:0046872">
    <property type="term" value="F:metal ion binding"/>
    <property type="evidence" value="ECO:0007669"/>
    <property type="project" value="UniProtKB-KW"/>
</dbReference>
<dbReference type="PANTHER" id="PTHR42648">
    <property type="entry name" value="TRANSPOSASE, PUTATIVE-RELATED"/>
    <property type="match status" value="1"/>
</dbReference>
<dbReference type="InterPro" id="IPR057670">
    <property type="entry name" value="SH3_retrovirus"/>
</dbReference>
<feature type="compositionally biased region" description="Low complexity" evidence="3">
    <location>
        <begin position="370"/>
        <end position="391"/>
    </location>
</feature>
<dbReference type="PANTHER" id="PTHR42648:SF28">
    <property type="entry name" value="TRANSPOSON-ENCODED PROTEIN WITH RIBONUCLEASE H-LIKE AND RETROVIRUS ZINC FINGER-LIKE DOMAINS"/>
    <property type="match status" value="1"/>
</dbReference>